<protein>
    <submittedName>
        <fullName evidence="1">Uncharacterized protein</fullName>
    </submittedName>
</protein>
<reference evidence="2" key="2">
    <citation type="submission" date="2014-07" db="EMBL/GenBank/DDBJ databases">
        <title>Genome sequence of Mangrovimonas yunxiaonensis.</title>
        <authorList>
            <person name="Li Y."/>
            <person name="Zheng T."/>
        </authorList>
    </citation>
    <scope>NUCLEOTIDE SEQUENCE [LARGE SCALE GENOMIC DNA]</scope>
    <source>
        <strain evidence="2">LY01</strain>
    </source>
</reference>
<evidence type="ECO:0000313" key="1">
    <source>
        <dbReference type="EMBL" id="KFB01798.1"/>
    </source>
</evidence>
<dbReference type="RefSeq" id="WP_036118939.1">
    <property type="nucleotide sequence ID" value="NZ_BMET01000002.1"/>
</dbReference>
<dbReference type="EMBL" id="JPFK01000003">
    <property type="protein sequence ID" value="KFB01798.1"/>
    <property type="molecule type" value="Genomic_DNA"/>
</dbReference>
<dbReference type="STRING" id="1197477.IA57_02680"/>
<dbReference type="SUPFAM" id="SSF50969">
    <property type="entry name" value="YVTN repeat-like/Quinoprotein amine dehydrogenase"/>
    <property type="match status" value="1"/>
</dbReference>
<comment type="caution">
    <text evidence="1">The sequence shown here is derived from an EMBL/GenBank/DDBJ whole genome shotgun (WGS) entry which is preliminary data.</text>
</comment>
<keyword evidence="2" id="KW-1185">Reference proteome</keyword>
<proteinExistence type="predicted"/>
<evidence type="ECO:0000313" key="2">
    <source>
        <dbReference type="Proteomes" id="UP000028521"/>
    </source>
</evidence>
<dbReference type="eggNOG" id="ENOG502Z9ZK">
    <property type="taxonomic scope" value="Bacteria"/>
</dbReference>
<accession>A0A084TM62</accession>
<name>A0A084TM62_9FLAO</name>
<organism evidence="1 2">
    <name type="scientific">Mangrovimonas yunxiaonensis</name>
    <dbReference type="NCBI Taxonomy" id="1197477"/>
    <lineage>
        <taxon>Bacteria</taxon>
        <taxon>Pseudomonadati</taxon>
        <taxon>Bacteroidota</taxon>
        <taxon>Flavobacteriia</taxon>
        <taxon>Flavobacteriales</taxon>
        <taxon>Flavobacteriaceae</taxon>
        <taxon>Mangrovimonas</taxon>
    </lineage>
</organism>
<sequence length="258" mass="30225">MKHCLFLLVFIPSLLYGQKVIETKLIIHTPIQSAELLAIDNFETRYHVTNNTLYKTTETATLSYHNFQLGNLTTINVFNPLKTVLFYKDFNTVILLDNRLSEIFKIDFNTIQPYKNILLASPGNDNHLWLFNLNTQAVERFDFKHQETKAKTLPINDTPLDLISDYNYCWLLTETHLYKYNYFGSLVYKIENKGYKAIKQFNGRLFVLKGNTLLTYLENDNTFALIETPDLLIKQFFVTGESLYLYTDKTLSKFHLKL</sequence>
<dbReference type="OrthoDB" id="1143207at2"/>
<dbReference type="AlphaFoldDB" id="A0A084TM62"/>
<dbReference type="InterPro" id="IPR011044">
    <property type="entry name" value="Quino_amine_DH_bsu"/>
</dbReference>
<gene>
    <name evidence="1" type="ORF">IA57_02680</name>
</gene>
<dbReference type="Proteomes" id="UP000028521">
    <property type="component" value="Unassembled WGS sequence"/>
</dbReference>
<reference evidence="1 2" key="1">
    <citation type="journal article" date="2014" name="Genome Announc.">
        <title>Draft Genome Sequence of the Algicidal Bacterium Mangrovimonas yunxiaonensis Strain LY01.</title>
        <authorList>
            <person name="Li Y."/>
            <person name="Zhu H."/>
            <person name="Li C."/>
            <person name="Zhang H."/>
            <person name="Chen Z."/>
            <person name="Zheng W."/>
            <person name="Xu H."/>
            <person name="Zheng T."/>
        </authorList>
    </citation>
    <scope>NUCLEOTIDE SEQUENCE [LARGE SCALE GENOMIC DNA]</scope>
    <source>
        <strain evidence="1 2">LY01</strain>
    </source>
</reference>